<dbReference type="SUPFAM" id="SSF48113">
    <property type="entry name" value="Heme-dependent peroxidases"/>
    <property type="match status" value="1"/>
</dbReference>
<dbReference type="PROSITE" id="PS00436">
    <property type="entry name" value="PEROXIDASE_2"/>
    <property type="match status" value="1"/>
</dbReference>
<evidence type="ECO:0000256" key="9">
    <source>
        <dbReference type="ARBA" id="ARBA00023002"/>
    </source>
</evidence>
<feature type="disulfide bond" evidence="18">
    <location>
        <begin position="70"/>
        <end position="75"/>
    </location>
</feature>
<reference evidence="21" key="2">
    <citation type="submission" date="2021-12" db="EMBL/GenBank/DDBJ databases">
        <title>Resequencing data analysis of finger millet.</title>
        <authorList>
            <person name="Hatakeyama M."/>
            <person name="Aluri S."/>
            <person name="Balachadran M.T."/>
            <person name="Sivarajan S.R."/>
            <person name="Poveda L."/>
            <person name="Shimizu-Inatsugi R."/>
            <person name="Schlapbach R."/>
            <person name="Sreeman S.M."/>
            <person name="Shimizu K.K."/>
        </authorList>
    </citation>
    <scope>NUCLEOTIDE SEQUENCE</scope>
</reference>
<proteinExistence type="inferred from homology"/>
<evidence type="ECO:0000256" key="5">
    <source>
        <dbReference type="ARBA" id="ARBA00022559"/>
    </source>
</evidence>
<dbReference type="EMBL" id="BQKI01000010">
    <property type="protein sequence ID" value="GJN03309.1"/>
    <property type="molecule type" value="Genomic_DNA"/>
</dbReference>
<feature type="binding site" evidence="16">
    <location>
        <position position="69"/>
    </location>
    <ligand>
        <name>Ca(2+)</name>
        <dbReference type="ChEBI" id="CHEBI:29108"/>
        <label>1</label>
    </ligand>
</feature>
<dbReference type="PROSITE" id="PS00435">
    <property type="entry name" value="PEROXIDASE_1"/>
    <property type="match status" value="1"/>
</dbReference>
<dbReference type="AlphaFoldDB" id="A0AAV5CY57"/>
<evidence type="ECO:0000256" key="19">
    <source>
        <dbReference type="RuleBase" id="RU362060"/>
    </source>
</evidence>
<evidence type="ECO:0000256" key="2">
    <source>
        <dbReference type="ARBA" id="ARBA00004613"/>
    </source>
</evidence>
<keyword evidence="9 19" id="KW-0560">Oxidoreductase</keyword>
<dbReference type="Gene3D" id="1.10.520.10">
    <property type="match status" value="1"/>
</dbReference>
<dbReference type="InterPro" id="IPR033905">
    <property type="entry name" value="Secretory_peroxidase"/>
</dbReference>
<feature type="binding site" evidence="16">
    <location>
        <position position="197"/>
    </location>
    <ligand>
        <name>Ca(2+)</name>
        <dbReference type="ChEBI" id="CHEBI:29108"/>
        <label>2</label>
    </ligand>
</feature>
<evidence type="ECO:0000256" key="13">
    <source>
        <dbReference type="ARBA" id="ARBA00023324"/>
    </source>
</evidence>
<evidence type="ECO:0000256" key="11">
    <source>
        <dbReference type="ARBA" id="ARBA00023157"/>
    </source>
</evidence>
<feature type="binding site" evidence="16">
    <location>
        <position position="74"/>
    </location>
    <ligand>
        <name>Ca(2+)</name>
        <dbReference type="ChEBI" id="CHEBI:29108"/>
        <label>1</label>
    </ligand>
</feature>
<comment type="cofactor">
    <cofactor evidence="16 19">
        <name>Ca(2+)</name>
        <dbReference type="ChEBI" id="CHEBI:29108"/>
    </cofactor>
    <text evidence="16 19">Binds 2 calcium ions per subunit.</text>
</comment>
<keyword evidence="10 16" id="KW-0408">Iron</keyword>
<evidence type="ECO:0000313" key="22">
    <source>
        <dbReference type="Proteomes" id="UP001054889"/>
    </source>
</evidence>
<keyword evidence="8 16" id="KW-0106">Calcium</keyword>
<feature type="binding site" description="axial binding residue" evidence="16">
    <location>
        <position position="196"/>
    </location>
    <ligand>
        <name>heme b</name>
        <dbReference type="ChEBI" id="CHEBI:60344"/>
    </ligand>
    <ligandPart>
        <name>Fe</name>
        <dbReference type="ChEBI" id="CHEBI:18248"/>
    </ligandPart>
</feature>
<dbReference type="GO" id="GO:0046872">
    <property type="term" value="F:metal ion binding"/>
    <property type="evidence" value="ECO:0007669"/>
    <property type="project" value="UniProtKB-UniRule"/>
</dbReference>
<comment type="function">
    <text evidence="19">Removal of H(2)O(2), oxidation of toxic reductants, biosynthesis and degradation of lignin, suberization, auxin catabolism, response to environmental stresses such as wounding, pathogen attack and oxidative stress.</text>
</comment>
<feature type="disulfide bond" evidence="18">
    <location>
        <begin position="125"/>
        <end position="322"/>
    </location>
</feature>
<organism evidence="21 22">
    <name type="scientific">Eleusine coracana subsp. coracana</name>
    <dbReference type="NCBI Taxonomy" id="191504"/>
    <lineage>
        <taxon>Eukaryota</taxon>
        <taxon>Viridiplantae</taxon>
        <taxon>Streptophyta</taxon>
        <taxon>Embryophyta</taxon>
        <taxon>Tracheophyta</taxon>
        <taxon>Spermatophyta</taxon>
        <taxon>Magnoliopsida</taxon>
        <taxon>Liliopsida</taxon>
        <taxon>Poales</taxon>
        <taxon>Poaceae</taxon>
        <taxon>PACMAD clade</taxon>
        <taxon>Chloridoideae</taxon>
        <taxon>Cynodonteae</taxon>
        <taxon>Eleusininae</taxon>
        <taxon>Eleusine</taxon>
    </lineage>
</organism>
<evidence type="ECO:0000256" key="7">
    <source>
        <dbReference type="ARBA" id="ARBA00022723"/>
    </source>
</evidence>
<dbReference type="InterPro" id="IPR000823">
    <property type="entry name" value="Peroxidase_pln"/>
</dbReference>
<feature type="site" description="Transition state stabilizer" evidence="17">
    <location>
        <position position="64"/>
    </location>
</feature>
<feature type="binding site" evidence="16">
    <location>
        <position position="72"/>
    </location>
    <ligand>
        <name>Ca(2+)</name>
        <dbReference type="ChEBI" id="CHEBI:29108"/>
        <label>1</label>
    </ligand>
</feature>
<evidence type="ECO:0000256" key="15">
    <source>
        <dbReference type="PIRSR" id="PIRSR600823-2"/>
    </source>
</evidence>
<keyword evidence="22" id="KW-1185">Reference proteome</keyword>
<evidence type="ECO:0000256" key="4">
    <source>
        <dbReference type="ARBA" id="ARBA00022525"/>
    </source>
</evidence>
<protein>
    <recommendedName>
        <fullName evidence="19">Peroxidase</fullName>
        <ecNumber evidence="19">1.11.1.7</ecNumber>
    </recommendedName>
</protein>
<dbReference type="PRINTS" id="PR00461">
    <property type="entry name" value="PLPEROXIDASE"/>
</dbReference>
<evidence type="ECO:0000256" key="17">
    <source>
        <dbReference type="PIRSR" id="PIRSR600823-4"/>
    </source>
</evidence>
<name>A0AAV5CY57_ELECO</name>
<dbReference type="Pfam" id="PF00141">
    <property type="entry name" value="peroxidase"/>
    <property type="match status" value="1"/>
</dbReference>
<keyword evidence="4 19" id="KW-0964">Secreted</keyword>
<evidence type="ECO:0000256" key="3">
    <source>
        <dbReference type="ARBA" id="ARBA00006873"/>
    </source>
</evidence>
<feature type="binding site" evidence="16">
    <location>
        <position position="78"/>
    </location>
    <ligand>
        <name>Ca(2+)</name>
        <dbReference type="ChEBI" id="CHEBI:29108"/>
        <label>1</label>
    </ligand>
</feature>
<keyword evidence="19" id="KW-0732">Signal</keyword>
<keyword evidence="13 19" id="KW-0376">Hydrogen peroxide</keyword>
<sequence length="327" mass="35599">MGSRTGLLAILVTCAIASLLSSSAQAQLKVGYYRETCYKAEHIVRQEVASVLSVMPKLAGSLLRLHFHDCFVRGCDGSILLDSTDNNDITIVEKKANTSASLRGFDVIDSIKEKLEEACPGTVSCADILAIVARDAVNLSGGPFWQVQTGRLDGRISNANDTKDLPPPDSDIEQLQAAFAVKNLTRKDLVVLSGAHTIGFSHCDTFRDRLHTSGNEQLDPAYQNELEAKCRAQPVAADATVQMAPKSSQRFDTGYYWNVAHRRGLFRSDAVLLADDFTAAYVQRHATGRLVHEFFADFGEAMVNMGSIQPATTGGEEVRRKCSVVNS</sequence>
<feature type="domain" description="Plant heme peroxidase family profile" evidence="20">
    <location>
        <begin position="27"/>
        <end position="326"/>
    </location>
</feature>
<keyword evidence="12" id="KW-0325">Glycoprotein</keyword>
<evidence type="ECO:0000256" key="16">
    <source>
        <dbReference type="PIRSR" id="PIRSR600823-3"/>
    </source>
</evidence>
<evidence type="ECO:0000256" key="6">
    <source>
        <dbReference type="ARBA" id="ARBA00022617"/>
    </source>
</evidence>
<comment type="similarity">
    <text evidence="19">Belongs to the peroxidase family. Classical plant (class III) peroxidase subfamily.</text>
</comment>
<keyword evidence="6 19" id="KW-0349">Heme</keyword>
<dbReference type="Proteomes" id="UP001054889">
    <property type="component" value="Unassembled WGS sequence"/>
</dbReference>
<evidence type="ECO:0000256" key="18">
    <source>
        <dbReference type="PIRSR" id="PIRSR600823-5"/>
    </source>
</evidence>
<dbReference type="FunFam" id="1.10.520.10:FF:000001">
    <property type="entry name" value="Peroxidase"/>
    <property type="match status" value="1"/>
</dbReference>
<feature type="chain" id="PRO_5043107325" description="Peroxidase" evidence="19">
    <location>
        <begin position="27"/>
        <end position="327"/>
    </location>
</feature>
<feature type="disulfide bond" evidence="18">
    <location>
        <begin position="37"/>
        <end position="119"/>
    </location>
</feature>
<evidence type="ECO:0000256" key="10">
    <source>
        <dbReference type="ARBA" id="ARBA00023004"/>
    </source>
</evidence>
<dbReference type="GO" id="GO:0042744">
    <property type="term" value="P:hydrogen peroxide catabolic process"/>
    <property type="evidence" value="ECO:0007669"/>
    <property type="project" value="UniProtKB-KW"/>
</dbReference>
<gene>
    <name evidence="21" type="primary">ga20739</name>
    <name evidence="21" type="ORF">PR202_ga20739</name>
</gene>
<dbReference type="GO" id="GO:0020037">
    <property type="term" value="F:heme binding"/>
    <property type="evidence" value="ECO:0007669"/>
    <property type="project" value="UniProtKB-UniRule"/>
</dbReference>
<dbReference type="InterPro" id="IPR019793">
    <property type="entry name" value="Peroxidases_heam-ligand_BS"/>
</dbReference>
<comment type="subcellular location">
    <subcellularLocation>
        <location evidence="2 19">Secreted</location>
    </subcellularLocation>
</comment>
<feature type="binding site" evidence="16">
    <location>
        <position position="93"/>
    </location>
    <ligand>
        <name>Ca(2+)</name>
        <dbReference type="ChEBI" id="CHEBI:29108"/>
        <label>1</label>
    </ligand>
</feature>
<feature type="binding site" evidence="15">
    <location>
        <position position="166"/>
    </location>
    <ligand>
        <name>substrate</name>
    </ligand>
</feature>
<dbReference type="PROSITE" id="PS50873">
    <property type="entry name" value="PEROXIDASE_4"/>
    <property type="match status" value="1"/>
</dbReference>
<dbReference type="EC" id="1.11.1.7" evidence="19"/>
<feature type="binding site" evidence="16">
    <location>
        <position position="76"/>
    </location>
    <ligand>
        <name>Ca(2+)</name>
        <dbReference type="ChEBI" id="CHEBI:29108"/>
        <label>1</label>
    </ligand>
</feature>
<accession>A0AAV5CY57</accession>
<dbReference type="GO" id="GO:0006979">
    <property type="term" value="P:response to oxidative stress"/>
    <property type="evidence" value="ECO:0007669"/>
    <property type="project" value="UniProtKB-UniRule"/>
</dbReference>
<dbReference type="FunFam" id="1.10.420.10:FF:000006">
    <property type="entry name" value="Peroxidase"/>
    <property type="match status" value="1"/>
</dbReference>
<dbReference type="GO" id="GO:0005576">
    <property type="term" value="C:extracellular region"/>
    <property type="evidence" value="ECO:0007669"/>
    <property type="project" value="UniProtKB-SubCell"/>
</dbReference>
<evidence type="ECO:0000256" key="1">
    <source>
        <dbReference type="ARBA" id="ARBA00000189"/>
    </source>
</evidence>
<comment type="cofactor">
    <cofactor evidence="16 19">
        <name>heme b</name>
        <dbReference type="ChEBI" id="CHEBI:60344"/>
    </cofactor>
    <text evidence="16 19">Binds 1 heme b (iron(II)-protoporphyrin IX) group per subunit.</text>
</comment>
<dbReference type="InterPro" id="IPR019794">
    <property type="entry name" value="Peroxidases_AS"/>
</dbReference>
<evidence type="ECO:0000259" key="20">
    <source>
        <dbReference type="PROSITE" id="PS50873"/>
    </source>
</evidence>
<evidence type="ECO:0000256" key="14">
    <source>
        <dbReference type="PIRSR" id="PIRSR600823-1"/>
    </source>
</evidence>
<evidence type="ECO:0000256" key="8">
    <source>
        <dbReference type="ARBA" id="ARBA00022837"/>
    </source>
</evidence>
<comment type="catalytic activity">
    <reaction evidence="1 19">
        <text>2 a phenolic donor + H2O2 = 2 a phenolic radical donor + 2 H2O</text>
        <dbReference type="Rhea" id="RHEA:56136"/>
        <dbReference type="ChEBI" id="CHEBI:15377"/>
        <dbReference type="ChEBI" id="CHEBI:16240"/>
        <dbReference type="ChEBI" id="CHEBI:139520"/>
        <dbReference type="ChEBI" id="CHEBI:139521"/>
        <dbReference type="EC" id="1.11.1.7"/>
    </reaction>
</comment>
<comment type="caution">
    <text evidence="21">The sequence shown here is derived from an EMBL/GenBank/DDBJ whole genome shotgun (WGS) entry which is preliminary data.</text>
</comment>
<dbReference type="InterPro" id="IPR002016">
    <property type="entry name" value="Haem_peroxidase"/>
</dbReference>
<dbReference type="PANTHER" id="PTHR31235">
    <property type="entry name" value="PEROXIDASE 25-RELATED"/>
    <property type="match status" value="1"/>
</dbReference>
<keyword evidence="11 18" id="KW-1015">Disulfide bond</keyword>
<dbReference type="GO" id="GO:0140825">
    <property type="term" value="F:lactoperoxidase activity"/>
    <property type="evidence" value="ECO:0007669"/>
    <property type="project" value="UniProtKB-EC"/>
</dbReference>
<keyword evidence="7 16" id="KW-0479">Metal-binding</keyword>
<dbReference type="PRINTS" id="PR00458">
    <property type="entry name" value="PEROXIDASE"/>
</dbReference>
<feature type="binding site" evidence="16">
    <location>
        <position position="252"/>
    </location>
    <ligand>
        <name>Ca(2+)</name>
        <dbReference type="ChEBI" id="CHEBI:29108"/>
        <label>2</label>
    </ligand>
</feature>
<feature type="disulfide bond" evidence="18">
    <location>
        <begin position="203"/>
        <end position="230"/>
    </location>
</feature>
<feature type="active site" description="Proton acceptor" evidence="14">
    <location>
        <position position="68"/>
    </location>
</feature>
<evidence type="ECO:0000256" key="12">
    <source>
        <dbReference type="ARBA" id="ARBA00023180"/>
    </source>
</evidence>
<feature type="signal peptide" evidence="19">
    <location>
        <begin position="1"/>
        <end position="26"/>
    </location>
</feature>
<keyword evidence="5 19" id="KW-0575">Peroxidase</keyword>
<comment type="similarity">
    <text evidence="3">Belongs to the peroxidase family. Ascorbate peroxidase subfamily.</text>
</comment>
<dbReference type="InterPro" id="IPR010255">
    <property type="entry name" value="Haem_peroxidase_sf"/>
</dbReference>
<evidence type="ECO:0000313" key="21">
    <source>
        <dbReference type="EMBL" id="GJN03309.1"/>
    </source>
</evidence>
<reference evidence="21" key="1">
    <citation type="journal article" date="2018" name="DNA Res.">
        <title>Multiple hybrid de novo genome assembly of finger millet, an orphan allotetraploid crop.</title>
        <authorList>
            <person name="Hatakeyama M."/>
            <person name="Aluri S."/>
            <person name="Balachadran M.T."/>
            <person name="Sivarajan S.R."/>
            <person name="Patrignani A."/>
            <person name="Gruter S."/>
            <person name="Poveda L."/>
            <person name="Shimizu-Inatsugi R."/>
            <person name="Baeten J."/>
            <person name="Francoijs K.J."/>
            <person name="Nataraja K.N."/>
            <person name="Reddy Y.A.N."/>
            <person name="Phadnis S."/>
            <person name="Ravikumar R.L."/>
            <person name="Schlapbach R."/>
            <person name="Sreeman S.M."/>
            <person name="Shimizu K.K."/>
        </authorList>
    </citation>
    <scope>NUCLEOTIDE SEQUENCE</scope>
</reference>
<dbReference type="CDD" id="cd00693">
    <property type="entry name" value="secretory_peroxidase"/>
    <property type="match status" value="1"/>
</dbReference>
<dbReference type="Gene3D" id="1.10.420.10">
    <property type="entry name" value="Peroxidase, domain 2"/>
    <property type="match status" value="1"/>
</dbReference>